<dbReference type="EMBL" id="CACTIH010007319">
    <property type="protein sequence ID" value="CAA3009533.1"/>
    <property type="molecule type" value="Genomic_DNA"/>
</dbReference>
<dbReference type="PANTHER" id="PTHR10791:SF22">
    <property type="entry name" value="BIDIRECTIONAL SUGAR TRANSPORTER SWEET11"/>
    <property type="match status" value="1"/>
</dbReference>
<proteinExistence type="inferred from homology"/>
<keyword evidence="9 10" id="KW-0472">Membrane</keyword>
<feature type="transmembrane region" description="Helical" evidence="10">
    <location>
        <begin position="48"/>
        <end position="65"/>
    </location>
</feature>
<feature type="transmembrane region" description="Helical" evidence="10">
    <location>
        <begin position="193"/>
        <end position="214"/>
    </location>
</feature>
<reference evidence="11 12" key="1">
    <citation type="submission" date="2019-12" db="EMBL/GenBank/DDBJ databases">
        <authorList>
            <person name="Alioto T."/>
            <person name="Alioto T."/>
            <person name="Gomez Garrido J."/>
        </authorList>
    </citation>
    <scope>NUCLEOTIDE SEQUENCE [LARGE SCALE GENOMIC DNA]</scope>
</reference>
<keyword evidence="4" id="KW-1003">Cell membrane</keyword>
<evidence type="ECO:0000256" key="10">
    <source>
        <dbReference type="RuleBase" id="RU910715"/>
    </source>
</evidence>
<evidence type="ECO:0000313" key="12">
    <source>
        <dbReference type="Proteomes" id="UP000594638"/>
    </source>
</evidence>
<feature type="transmembrane region" description="Helical" evidence="10">
    <location>
        <begin position="132"/>
        <end position="153"/>
    </location>
</feature>
<comment type="caution">
    <text evidence="11">The sequence shown here is derived from an EMBL/GenBank/DDBJ whole genome shotgun (WGS) entry which is preliminary data.</text>
</comment>
<dbReference type="FunFam" id="1.20.1280.290:FF:000003">
    <property type="entry name" value="Bidirectional sugar transporter SWEET"/>
    <property type="match status" value="1"/>
</dbReference>
<dbReference type="OrthoDB" id="409725at2759"/>
<evidence type="ECO:0000256" key="6">
    <source>
        <dbReference type="ARBA" id="ARBA00022692"/>
    </source>
</evidence>
<evidence type="ECO:0000256" key="2">
    <source>
        <dbReference type="ARBA" id="ARBA00007809"/>
    </source>
</evidence>
<organism evidence="11 12">
    <name type="scientific">Olea europaea subsp. europaea</name>
    <dbReference type="NCBI Taxonomy" id="158383"/>
    <lineage>
        <taxon>Eukaryota</taxon>
        <taxon>Viridiplantae</taxon>
        <taxon>Streptophyta</taxon>
        <taxon>Embryophyta</taxon>
        <taxon>Tracheophyta</taxon>
        <taxon>Spermatophyta</taxon>
        <taxon>Magnoliopsida</taxon>
        <taxon>eudicotyledons</taxon>
        <taxon>Gunneridae</taxon>
        <taxon>Pentapetalae</taxon>
        <taxon>asterids</taxon>
        <taxon>lamiids</taxon>
        <taxon>Lamiales</taxon>
        <taxon>Oleaceae</taxon>
        <taxon>Oleeae</taxon>
        <taxon>Olea</taxon>
    </lineage>
</organism>
<evidence type="ECO:0000256" key="9">
    <source>
        <dbReference type="ARBA" id="ARBA00023136"/>
    </source>
</evidence>
<accession>A0A8S0TWU4</accession>
<keyword evidence="7" id="KW-0677">Repeat</keyword>
<evidence type="ECO:0000256" key="3">
    <source>
        <dbReference type="ARBA" id="ARBA00022448"/>
    </source>
</evidence>
<keyword evidence="6 10" id="KW-0812">Transmembrane</keyword>
<comment type="similarity">
    <text evidence="2 10">Belongs to the SWEET sugar transporter family.</text>
</comment>
<keyword evidence="5 10" id="KW-0762">Sugar transport</keyword>
<keyword evidence="12" id="KW-1185">Reference proteome</keyword>
<dbReference type="Gramene" id="OE9A097927T1">
    <property type="protein sequence ID" value="OE9A097927C1"/>
    <property type="gene ID" value="OE9A097927"/>
</dbReference>
<sequence>MALFSMHNPLVFTLGILGNLVSFMVFLAPVPTFYRVYKKKSTEGFHSVPYVIALFSSMVWIYYAWVKSNEFLLITINSVGCITESIYVAIYIVYAHKKARILTLKLLLLLNFGGFGLILILSHFLTNRSKRVQVLGWITVSVSTSVFIAPLSIMKQVIRTKSVEFMPISLSFFLILTAVIWFFYGLLLKDVYIALPNILGLIFGVLQMMLYAIYKRYAQDHKLPTHVNPNIIASSDQIHPVSTLPLPIPLENKDESADDGIVEP</sequence>
<dbReference type="FunFam" id="1.20.1280.290:FF:000001">
    <property type="entry name" value="Bidirectional sugar transporter SWEET"/>
    <property type="match status" value="1"/>
</dbReference>
<feature type="transmembrane region" description="Helical" evidence="10">
    <location>
        <begin position="71"/>
        <end position="94"/>
    </location>
</feature>
<dbReference type="Gene3D" id="1.20.1280.290">
    <property type="match status" value="2"/>
</dbReference>
<dbReference type="Proteomes" id="UP000594638">
    <property type="component" value="Unassembled WGS sequence"/>
</dbReference>
<gene>
    <name evidence="11" type="ORF">OLEA9_A097927</name>
</gene>
<keyword evidence="3 10" id="KW-0813">Transport</keyword>
<dbReference type="PANTHER" id="PTHR10791">
    <property type="entry name" value="RAG1-ACTIVATING PROTEIN 1"/>
    <property type="match status" value="1"/>
</dbReference>
<evidence type="ECO:0000256" key="1">
    <source>
        <dbReference type="ARBA" id="ARBA00004651"/>
    </source>
</evidence>
<evidence type="ECO:0000256" key="8">
    <source>
        <dbReference type="ARBA" id="ARBA00022989"/>
    </source>
</evidence>
<comment type="function">
    <text evidence="10">Mediates both low-affinity uptake and efflux of sugar across the membrane.</text>
</comment>
<keyword evidence="8 10" id="KW-1133">Transmembrane helix</keyword>
<dbReference type="InterPro" id="IPR004316">
    <property type="entry name" value="SWEET_rpt"/>
</dbReference>
<dbReference type="GO" id="GO:0051119">
    <property type="term" value="F:sugar transmembrane transporter activity"/>
    <property type="evidence" value="ECO:0007669"/>
    <property type="project" value="InterPro"/>
</dbReference>
<dbReference type="GO" id="GO:0005886">
    <property type="term" value="C:plasma membrane"/>
    <property type="evidence" value="ECO:0007669"/>
    <property type="project" value="UniProtKB-SubCell"/>
</dbReference>
<evidence type="ECO:0000256" key="7">
    <source>
        <dbReference type="ARBA" id="ARBA00022737"/>
    </source>
</evidence>
<feature type="transmembrane region" description="Helical" evidence="10">
    <location>
        <begin position="165"/>
        <end position="187"/>
    </location>
</feature>
<name>A0A8S0TWU4_OLEEU</name>
<feature type="transmembrane region" description="Helical" evidence="10">
    <location>
        <begin position="106"/>
        <end position="126"/>
    </location>
</feature>
<feature type="transmembrane region" description="Helical" evidence="10">
    <location>
        <begin position="12"/>
        <end position="36"/>
    </location>
</feature>
<evidence type="ECO:0000256" key="5">
    <source>
        <dbReference type="ARBA" id="ARBA00022597"/>
    </source>
</evidence>
<dbReference type="InterPro" id="IPR047664">
    <property type="entry name" value="SWEET"/>
</dbReference>
<dbReference type="Pfam" id="PF03083">
    <property type="entry name" value="MtN3_slv"/>
    <property type="match status" value="2"/>
</dbReference>
<dbReference type="AlphaFoldDB" id="A0A8S0TWU4"/>
<comment type="subcellular location">
    <subcellularLocation>
        <location evidence="1 10">Cell membrane</location>
        <topology evidence="1 10">Multi-pass membrane protein</topology>
    </subcellularLocation>
</comment>
<evidence type="ECO:0000313" key="11">
    <source>
        <dbReference type="EMBL" id="CAA3009533.1"/>
    </source>
</evidence>
<evidence type="ECO:0000256" key="4">
    <source>
        <dbReference type="ARBA" id="ARBA00022475"/>
    </source>
</evidence>
<protein>
    <recommendedName>
        <fullName evidence="10">Bidirectional sugar transporter SWEET</fullName>
    </recommendedName>
</protein>